<dbReference type="Pfam" id="PF18928">
    <property type="entry name" value="DUF5677"/>
    <property type="match status" value="1"/>
</dbReference>
<protein>
    <submittedName>
        <fullName evidence="1">Uncharacterized protein</fullName>
    </submittedName>
</protein>
<keyword evidence="2" id="KW-1185">Reference proteome</keyword>
<dbReference type="InterPro" id="IPR043733">
    <property type="entry name" value="DUF5677"/>
</dbReference>
<evidence type="ECO:0000313" key="1">
    <source>
        <dbReference type="EMBL" id="ACJ27723.1"/>
    </source>
</evidence>
<gene>
    <name evidence="1" type="ordered locus">swp_0917</name>
</gene>
<dbReference type="eggNOG" id="ENOG502ZAJK">
    <property type="taxonomic scope" value="Bacteria"/>
</dbReference>
<dbReference type="Proteomes" id="UP000000753">
    <property type="component" value="Chromosome"/>
</dbReference>
<sequence length="324" mass="36969">MAQPDNEKFITEFASQKAALLRGNLNISGVEMLKSQRNEFSEFTQLNESRWQTGFDLLETHIRICIESGVDLHRNMQNGSENEDLFLFTVLLRHHARACHISNEILCLLKNGFSDAAHARWRALHEVNVTAMFIDKHGEECARRFDAHEIIDCYDGMKEHKKFEHRLNSKAPEQSIIDNYKIMFDAAKKEFGKGFETHYGWAAIYFPDRTPKSVGFRALEQDVELEHMRPYYKMASQNVHAGSKGTKSRLALSECEDDVLIVGQSSSGMCDPAHSTALSLMQITLTLLKFNPNIDNVVLMNLLRKYAEDIGDAFKFALEKSNSD</sequence>
<dbReference type="AlphaFoldDB" id="B8CK20"/>
<proteinExistence type="predicted"/>
<organism evidence="1 2">
    <name type="scientific">Shewanella piezotolerans (strain WP3 / JCM 13877)</name>
    <dbReference type="NCBI Taxonomy" id="225849"/>
    <lineage>
        <taxon>Bacteria</taxon>
        <taxon>Pseudomonadati</taxon>
        <taxon>Pseudomonadota</taxon>
        <taxon>Gammaproteobacteria</taxon>
        <taxon>Alteromonadales</taxon>
        <taxon>Shewanellaceae</taxon>
        <taxon>Shewanella</taxon>
    </lineage>
</organism>
<dbReference type="EMBL" id="CP000472">
    <property type="protein sequence ID" value="ACJ27723.1"/>
    <property type="molecule type" value="Genomic_DNA"/>
</dbReference>
<dbReference type="KEGG" id="swp:swp_0917"/>
<accession>B8CK20</accession>
<dbReference type="HOGENOM" id="CLU_052788_0_0_6"/>
<reference evidence="1 2" key="1">
    <citation type="journal article" date="2008" name="PLoS ONE">
        <title>Environmental adaptation: genomic analysis of the piezotolerant and psychrotolerant deep-sea iron reducing bacterium Shewanella piezotolerans WP3.</title>
        <authorList>
            <person name="Wang F."/>
            <person name="Wang J."/>
            <person name="Jian H."/>
            <person name="Zhang B."/>
            <person name="Li S."/>
            <person name="Wang F."/>
            <person name="Zeng X."/>
            <person name="Gao L."/>
            <person name="Bartlett D.H."/>
            <person name="Yu J."/>
            <person name="Hu S."/>
            <person name="Xiao X."/>
        </authorList>
    </citation>
    <scope>NUCLEOTIDE SEQUENCE [LARGE SCALE GENOMIC DNA]</scope>
    <source>
        <strain evidence="2">WP3 / JCM 13877</strain>
    </source>
</reference>
<evidence type="ECO:0000313" key="2">
    <source>
        <dbReference type="Proteomes" id="UP000000753"/>
    </source>
</evidence>
<name>B8CK20_SHEPW</name>